<dbReference type="PROSITE" id="PS50835">
    <property type="entry name" value="IG_LIKE"/>
    <property type="match status" value="1"/>
</dbReference>
<dbReference type="InterPro" id="IPR003599">
    <property type="entry name" value="Ig_sub"/>
</dbReference>
<dbReference type="InterPro" id="IPR013783">
    <property type="entry name" value="Ig-like_fold"/>
</dbReference>
<evidence type="ECO:0000256" key="1">
    <source>
        <dbReference type="ARBA" id="ARBA00023319"/>
    </source>
</evidence>
<dbReference type="Proteomes" id="UP000438429">
    <property type="component" value="Unassembled WGS sequence"/>
</dbReference>
<accession>A0A6A4TG61</accession>
<proteinExistence type="predicted"/>
<feature type="compositionally biased region" description="Basic and acidic residues" evidence="2">
    <location>
        <begin position="21"/>
        <end position="30"/>
    </location>
</feature>
<evidence type="ECO:0000256" key="2">
    <source>
        <dbReference type="SAM" id="MobiDB-lite"/>
    </source>
</evidence>
<protein>
    <recommendedName>
        <fullName evidence="3">Ig-like domain-containing protein</fullName>
    </recommendedName>
</protein>
<dbReference type="FunFam" id="2.60.40.10:FF:000423">
    <property type="entry name" value="Fibroblast growth factor receptor"/>
    <property type="match status" value="1"/>
</dbReference>
<evidence type="ECO:0000259" key="3">
    <source>
        <dbReference type="PROSITE" id="PS50835"/>
    </source>
</evidence>
<dbReference type="InterPro" id="IPR013151">
    <property type="entry name" value="Immunoglobulin_dom"/>
</dbReference>
<organism evidence="4 5">
    <name type="scientific">Scophthalmus maximus</name>
    <name type="common">Turbot</name>
    <name type="synonym">Psetta maxima</name>
    <dbReference type="NCBI Taxonomy" id="52904"/>
    <lineage>
        <taxon>Eukaryota</taxon>
        <taxon>Metazoa</taxon>
        <taxon>Chordata</taxon>
        <taxon>Craniata</taxon>
        <taxon>Vertebrata</taxon>
        <taxon>Euteleostomi</taxon>
        <taxon>Actinopterygii</taxon>
        <taxon>Neopterygii</taxon>
        <taxon>Teleostei</taxon>
        <taxon>Neoteleostei</taxon>
        <taxon>Acanthomorphata</taxon>
        <taxon>Carangaria</taxon>
        <taxon>Pleuronectiformes</taxon>
        <taxon>Pleuronectoidei</taxon>
        <taxon>Scophthalmidae</taxon>
        <taxon>Scophthalmus</taxon>
    </lineage>
</organism>
<evidence type="ECO:0000313" key="5">
    <source>
        <dbReference type="Proteomes" id="UP000438429"/>
    </source>
</evidence>
<sequence>MRVRSVSEWSRSPAAVPSAQERAEKRERERLRSEPVPGLCVTGAHRVRCQLDKDGPNLCACFLFLKHQVRKRGGVCCAALLSRFAALPRRRSAHVSAKKLRDEVETWARELNADEASVSCSLCADSVSGETAFLEDYVLGVGDTLEMSCELDDPSQPVAWFKDGRGLAPGNRTRLGQRMLRVINVSYEDSGVYSCRLAHGNALLSNYTIRVTGNTIQPIRHGTTFLCLLSVHAEIKYRYRPLLLGAASSRSLRTESARISFRTYKRTRDNEITLSHFGTTGWKKRVVE</sequence>
<dbReference type="Gene3D" id="2.60.40.10">
    <property type="entry name" value="Immunoglobulins"/>
    <property type="match status" value="1"/>
</dbReference>
<dbReference type="InterPro" id="IPR003598">
    <property type="entry name" value="Ig_sub2"/>
</dbReference>
<dbReference type="SUPFAM" id="SSF48726">
    <property type="entry name" value="Immunoglobulin"/>
    <property type="match status" value="1"/>
</dbReference>
<dbReference type="SMART" id="SM00409">
    <property type="entry name" value="IG"/>
    <property type="match status" value="1"/>
</dbReference>
<dbReference type="InterPro" id="IPR036179">
    <property type="entry name" value="Ig-like_dom_sf"/>
</dbReference>
<evidence type="ECO:0000313" key="4">
    <source>
        <dbReference type="EMBL" id="KAF0043819.1"/>
    </source>
</evidence>
<reference evidence="4 5" key="1">
    <citation type="submission" date="2019-06" db="EMBL/GenBank/DDBJ databases">
        <title>Draft genomes of female and male turbot (Scophthalmus maximus).</title>
        <authorList>
            <person name="Xu H."/>
            <person name="Xu X.-W."/>
            <person name="Shao C."/>
            <person name="Chen S."/>
        </authorList>
    </citation>
    <scope>NUCLEOTIDE SEQUENCE [LARGE SCALE GENOMIC DNA]</scope>
    <source>
        <strain evidence="4">Ysfricsl-2016a</strain>
        <tissue evidence="4">Blood</tissue>
    </source>
</reference>
<keyword evidence="1" id="KW-0393">Immunoglobulin domain</keyword>
<comment type="caution">
    <text evidence="4">The sequence shown here is derived from an EMBL/GenBank/DDBJ whole genome shotgun (WGS) entry which is preliminary data.</text>
</comment>
<dbReference type="AlphaFoldDB" id="A0A6A4TG61"/>
<gene>
    <name evidence="4" type="ORF">F2P81_002977</name>
</gene>
<feature type="region of interest" description="Disordered" evidence="2">
    <location>
        <begin position="1"/>
        <end position="30"/>
    </location>
</feature>
<feature type="domain" description="Ig-like" evidence="3">
    <location>
        <begin position="142"/>
        <end position="212"/>
    </location>
</feature>
<dbReference type="EMBL" id="VEVO01000003">
    <property type="protein sequence ID" value="KAF0043819.1"/>
    <property type="molecule type" value="Genomic_DNA"/>
</dbReference>
<name>A0A6A4TG61_SCOMX</name>
<dbReference type="SMART" id="SM00408">
    <property type="entry name" value="IGc2"/>
    <property type="match status" value="1"/>
</dbReference>
<dbReference type="Pfam" id="PF00047">
    <property type="entry name" value="ig"/>
    <property type="match status" value="1"/>
</dbReference>
<dbReference type="InterPro" id="IPR007110">
    <property type="entry name" value="Ig-like_dom"/>
</dbReference>